<evidence type="ECO:0000313" key="3">
    <source>
        <dbReference type="EMBL" id="CAJ1946466.1"/>
    </source>
</evidence>
<dbReference type="Proteomes" id="UP001295423">
    <property type="component" value="Unassembled WGS sequence"/>
</dbReference>
<reference evidence="3" key="1">
    <citation type="submission" date="2023-08" db="EMBL/GenBank/DDBJ databases">
        <authorList>
            <person name="Audoor S."/>
            <person name="Bilcke G."/>
        </authorList>
    </citation>
    <scope>NUCLEOTIDE SEQUENCE</scope>
</reference>
<keyword evidence="2" id="KW-1133">Transmembrane helix</keyword>
<name>A0AAD2FMR9_9STRA</name>
<feature type="region of interest" description="Disordered" evidence="1">
    <location>
        <begin position="1"/>
        <end position="120"/>
    </location>
</feature>
<feature type="compositionally biased region" description="Low complexity" evidence="1">
    <location>
        <begin position="111"/>
        <end position="120"/>
    </location>
</feature>
<keyword evidence="2" id="KW-0812">Transmembrane</keyword>
<feature type="transmembrane region" description="Helical" evidence="2">
    <location>
        <begin position="288"/>
        <end position="307"/>
    </location>
</feature>
<feature type="region of interest" description="Disordered" evidence="1">
    <location>
        <begin position="138"/>
        <end position="221"/>
    </location>
</feature>
<proteinExistence type="predicted"/>
<protein>
    <submittedName>
        <fullName evidence="3">Uncharacterized protein</fullName>
    </submittedName>
</protein>
<gene>
    <name evidence="3" type="ORF">CYCCA115_LOCUS10608</name>
</gene>
<keyword evidence="4" id="KW-1185">Reference proteome</keyword>
<accession>A0AAD2FMR9</accession>
<feature type="compositionally biased region" description="Polar residues" evidence="1">
    <location>
        <begin position="159"/>
        <end position="170"/>
    </location>
</feature>
<feature type="compositionally biased region" description="Basic and acidic residues" evidence="1">
    <location>
        <begin position="13"/>
        <end position="22"/>
    </location>
</feature>
<dbReference type="EMBL" id="CAKOGP040001680">
    <property type="protein sequence ID" value="CAJ1946466.1"/>
    <property type="molecule type" value="Genomic_DNA"/>
</dbReference>
<evidence type="ECO:0000256" key="1">
    <source>
        <dbReference type="SAM" id="MobiDB-lite"/>
    </source>
</evidence>
<feature type="compositionally biased region" description="Basic and acidic residues" evidence="1">
    <location>
        <begin position="35"/>
        <end position="46"/>
    </location>
</feature>
<feature type="compositionally biased region" description="Polar residues" evidence="1">
    <location>
        <begin position="1"/>
        <end position="12"/>
    </location>
</feature>
<evidence type="ECO:0000256" key="2">
    <source>
        <dbReference type="SAM" id="Phobius"/>
    </source>
</evidence>
<keyword evidence="2" id="KW-0472">Membrane</keyword>
<comment type="caution">
    <text evidence="3">The sequence shown here is derived from an EMBL/GenBank/DDBJ whole genome shotgun (WGS) entry which is preliminary data.</text>
</comment>
<evidence type="ECO:0000313" key="4">
    <source>
        <dbReference type="Proteomes" id="UP001295423"/>
    </source>
</evidence>
<organism evidence="3 4">
    <name type="scientific">Cylindrotheca closterium</name>
    <dbReference type="NCBI Taxonomy" id="2856"/>
    <lineage>
        <taxon>Eukaryota</taxon>
        <taxon>Sar</taxon>
        <taxon>Stramenopiles</taxon>
        <taxon>Ochrophyta</taxon>
        <taxon>Bacillariophyta</taxon>
        <taxon>Bacillariophyceae</taxon>
        <taxon>Bacillariophycidae</taxon>
        <taxon>Bacillariales</taxon>
        <taxon>Bacillariaceae</taxon>
        <taxon>Cylindrotheca</taxon>
    </lineage>
</organism>
<dbReference type="AlphaFoldDB" id="A0AAD2FMR9"/>
<feature type="compositionally biased region" description="Polar residues" evidence="1">
    <location>
        <begin position="81"/>
        <end position="96"/>
    </location>
</feature>
<sequence length="853" mass="94309">MDDTENGSSAEIKQQDGIDDIRSGQVCCNDDEDGDSARREKDKEPPSPRQASAAVDMTGSIKLPTSVVSKFKKRSSRNNSGTQQVEESSTRPSLSKQRFRYNGSNDEDSSSRGFDFSSDTDLMSGELTVQQIHDQRLKLSAQSTTKKEAEAAALPVAPSTHQISASSSKGPRTRTVGMPMGPGAYSVAPSSNDVSVVRSKDSSDDDSDILGNADDSDSPSSIMQLEAIPVDETLEQAKMKEMEEQMNLEISRRLSLERKITEERTTGTTGRRHGKGDWAATNKERMPIIMAILILVSGISVGIYFLVAPAPKVESPSSSTFFFYPPPTEEECSAVKNGTTVPDQDKYFPLMMEITMDVSFRFPLTDDSSIDAVLLEVEDNSRSVFIPTVLGCTSISQSQEYFNTQFTPDRYVLANMDIRNVSRSTVDCKAGEPEPCVRAVVHYIAWLKGETDVFRMISFVQRNFGPKLIQDVSSHGDEILKMSLVSISSPGHDDTLPSAVDFLFPPPTEEECEAVLNGQPVPDQDTYIRLMVDTTFDVSTYGADYYTNDTVLLEVQEKVQSNAVPTMVGCTTIGQDIANSTDRYILANAKVTRVMRSGFECEPEHFQPCQQLVIRFSLWLKSQAELFDLVATLHTNFRPILMESITDSIIIREFVLVSIGPSPLDDDHEDNHNPKVDVSPSVDLLFPPPTEERCEQFLNGTAIADRDRYFTIVADGVIDVSTYNSWEESLDVVLLELRNQFESTVLPVLAGCKEIDKDLLKGKNMTADRYMMADAVVLDVTKSPSECNAEEPQPCVRAVVRLQMWAKMEVSIFEIIAAIDQNFGPALIEQIGSDDSGTDIIKHAEMVILLPLL</sequence>